<accession>A0A9P7C0A0</accession>
<dbReference type="Proteomes" id="UP000740926">
    <property type="component" value="Unassembled WGS sequence"/>
</dbReference>
<gene>
    <name evidence="1" type="ORF">G6F50_017063</name>
</gene>
<proteinExistence type="predicted"/>
<organism evidence="1 2">
    <name type="scientific">Rhizopus delemar</name>
    <dbReference type="NCBI Taxonomy" id="936053"/>
    <lineage>
        <taxon>Eukaryota</taxon>
        <taxon>Fungi</taxon>
        <taxon>Fungi incertae sedis</taxon>
        <taxon>Mucoromycota</taxon>
        <taxon>Mucoromycotina</taxon>
        <taxon>Mucoromycetes</taxon>
        <taxon>Mucorales</taxon>
        <taxon>Mucorineae</taxon>
        <taxon>Rhizopodaceae</taxon>
        <taxon>Rhizopus</taxon>
    </lineage>
</organism>
<evidence type="ECO:0000313" key="2">
    <source>
        <dbReference type="Proteomes" id="UP000740926"/>
    </source>
</evidence>
<sequence>MRLQQLAQALVVVRGIARPGHLQQRIEHRAAAFFGHVHVGQAGVDGIARIQQRAGQGQEQATLARPTVISGNASLERSLTTRWLAPDIRPMPPPITMPWPQHRIGLA</sequence>
<reference evidence="1 2" key="1">
    <citation type="journal article" date="2020" name="Microb. Genom.">
        <title>Genetic diversity of clinical and environmental Mucorales isolates obtained from an investigation of mucormycosis cases among solid organ transplant recipients.</title>
        <authorList>
            <person name="Nguyen M.H."/>
            <person name="Kaul D."/>
            <person name="Muto C."/>
            <person name="Cheng S.J."/>
            <person name="Richter R.A."/>
            <person name="Bruno V.M."/>
            <person name="Liu G."/>
            <person name="Beyhan S."/>
            <person name="Sundermann A.J."/>
            <person name="Mounaud S."/>
            <person name="Pasculle A.W."/>
            <person name="Nierman W.C."/>
            <person name="Driscoll E."/>
            <person name="Cumbie R."/>
            <person name="Clancy C.J."/>
            <person name="Dupont C.L."/>
        </authorList>
    </citation>
    <scope>NUCLEOTIDE SEQUENCE [LARGE SCALE GENOMIC DNA]</scope>
    <source>
        <strain evidence="1 2">GL24</strain>
    </source>
</reference>
<evidence type="ECO:0000313" key="1">
    <source>
        <dbReference type="EMBL" id="KAG1530824.1"/>
    </source>
</evidence>
<dbReference type="AlphaFoldDB" id="A0A9P7C0A0"/>
<keyword evidence="2" id="KW-1185">Reference proteome</keyword>
<name>A0A9P7C0A0_9FUNG</name>
<protein>
    <submittedName>
        <fullName evidence="1">Uncharacterized protein</fullName>
    </submittedName>
</protein>
<comment type="caution">
    <text evidence="1">The sequence shown here is derived from an EMBL/GenBank/DDBJ whole genome shotgun (WGS) entry which is preliminary data.</text>
</comment>
<dbReference type="EMBL" id="JAANIU010011793">
    <property type="protein sequence ID" value="KAG1530824.1"/>
    <property type="molecule type" value="Genomic_DNA"/>
</dbReference>